<dbReference type="OrthoDB" id="420169at2759"/>
<sequence length="111" mass="12409">MKVRNVVKCQKENYNTSKIRMSYPGRVPGQFRYAVTDFPSQASQKGVLVATTLVDLEMEAISVRVLNLNNKPKIMDKGHVIATCEPMVDIVARPQEFSGAQRLPSTLEINT</sequence>
<name>A0A4Y2TTJ0_ARAVE</name>
<dbReference type="AlphaFoldDB" id="A0A4Y2TTJ0"/>
<dbReference type="EMBL" id="BGPR01031026">
    <property type="protein sequence ID" value="GBO03858.1"/>
    <property type="molecule type" value="Genomic_DNA"/>
</dbReference>
<proteinExistence type="predicted"/>
<reference evidence="1 2" key="1">
    <citation type="journal article" date="2019" name="Sci. Rep.">
        <title>Orb-weaving spider Araneus ventricosus genome elucidates the spidroin gene catalogue.</title>
        <authorList>
            <person name="Kono N."/>
            <person name="Nakamura H."/>
            <person name="Ohtoshi R."/>
            <person name="Moran D.A.P."/>
            <person name="Shinohara A."/>
            <person name="Yoshida Y."/>
            <person name="Fujiwara M."/>
            <person name="Mori M."/>
            <person name="Tomita M."/>
            <person name="Arakawa K."/>
        </authorList>
    </citation>
    <scope>NUCLEOTIDE SEQUENCE [LARGE SCALE GENOMIC DNA]</scope>
</reference>
<organism evidence="1 2">
    <name type="scientific">Araneus ventricosus</name>
    <name type="common">Orbweaver spider</name>
    <name type="synonym">Epeira ventricosa</name>
    <dbReference type="NCBI Taxonomy" id="182803"/>
    <lineage>
        <taxon>Eukaryota</taxon>
        <taxon>Metazoa</taxon>
        <taxon>Ecdysozoa</taxon>
        <taxon>Arthropoda</taxon>
        <taxon>Chelicerata</taxon>
        <taxon>Arachnida</taxon>
        <taxon>Araneae</taxon>
        <taxon>Araneomorphae</taxon>
        <taxon>Entelegynae</taxon>
        <taxon>Araneoidea</taxon>
        <taxon>Araneidae</taxon>
        <taxon>Araneus</taxon>
    </lineage>
</organism>
<accession>A0A4Y2TTJ0</accession>
<evidence type="ECO:0000313" key="2">
    <source>
        <dbReference type="Proteomes" id="UP000499080"/>
    </source>
</evidence>
<dbReference type="Proteomes" id="UP000499080">
    <property type="component" value="Unassembled WGS sequence"/>
</dbReference>
<protein>
    <submittedName>
        <fullName evidence="1">Uncharacterized protein</fullName>
    </submittedName>
</protein>
<keyword evidence="2" id="KW-1185">Reference proteome</keyword>
<evidence type="ECO:0000313" key="1">
    <source>
        <dbReference type="EMBL" id="GBO03858.1"/>
    </source>
</evidence>
<gene>
    <name evidence="1" type="ORF">AVEN_190234_1</name>
</gene>
<comment type="caution">
    <text evidence="1">The sequence shown here is derived from an EMBL/GenBank/DDBJ whole genome shotgun (WGS) entry which is preliminary data.</text>
</comment>